<evidence type="ECO:0000256" key="1">
    <source>
        <dbReference type="SAM" id="Coils"/>
    </source>
</evidence>
<reference evidence="4 5" key="1">
    <citation type="submission" date="2019-08" db="EMBL/GenBank/DDBJ databases">
        <title>Draft genome sequences of two oriental melons (Cucumis melo L. var makuwa).</title>
        <authorList>
            <person name="Kwon S.-Y."/>
        </authorList>
    </citation>
    <scope>NUCLEOTIDE SEQUENCE [LARGE SCALE GENOMIC DNA]</scope>
    <source>
        <strain evidence="5">cv. Chang Bougi</strain>
        <strain evidence="4">cv. SW 3</strain>
        <tissue evidence="2">Leaf</tissue>
    </source>
</reference>
<feature type="coiled-coil region" evidence="1">
    <location>
        <begin position="65"/>
        <end position="92"/>
    </location>
</feature>
<dbReference type="GO" id="GO:0006508">
    <property type="term" value="P:proteolysis"/>
    <property type="evidence" value="ECO:0007669"/>
    <property type="project" value="UniProtKB-KW"/>
</dbReference>
<keyword evidence="2" id="KW-0378">Hydrolase</keyword>
<accession>A0A5A7V6A2</accession>
<keyword evidence="2" id="KW-0645">Protease</keyword>
<keyword evidence="1" id="KW-0175">Coiled coil</keyword>
<evidence type="ECO:0000313" key="2">
    <source>
        <dbReference type="EMBL" id="KAA0061261.1"/>
    </source>
</evidence>
<gene>
    <name evidence="3" type="ORF">E5676_scaffold39G00060</name>
    <name evidence="2" type="ORF">E6C27_scaffold455G001000</name>
</gene>
<name>A0A5A7V6A2_CUCMM</name>
<evidence type="ECO:0000313" key="5">
    <source>
        <dbReference type="Proteomes" id="UP000321947"/>
    </source>
</evidence>
<comment type="caution">
    <text evidence="2">The sequence shown here is derived from an EMBL/GenBank/DDBJ whole genome shotgun (WGS) entry which is preliminary data.</text>
</comment>
<dbReference type="Proteomes" id="UP000321947">
    <property type="component" value="Unassembled WGS sequence"/>
</dbReference>
<dbReference type="OrthoDB" id="1939000at2759"/>
<evidence type="ECO:0000313" key="4">
    <source>
        <dbReference type="Proteomes" id="UP000321393"/>
    </source>
</evidence>
<dbReference type="EMBL" id="SSTD01011273">
    <property type="protein sequence ID" value="TYK09841.1"/>
    <property type="molecule type" value="Genomic_DNA"/>
</dbReference>
<dbReference type="EMBL" id="SSTE01005050">
    <property type="protein sequence ID" value="KAA0061261.1"/>
    <property type="molecule type" value="Genomic_DNA"/>
</dbReference>
<dbReference type="Proteomes" id="UP000321393">
    <property type="component" value="Unassembled WGS sequence"/>
</dbReference>
<proteinExistence type="predicted"/>
<dbReference type="AlphaFoldDB" id="A0A5A7V6A2"/>
<sequence length="169" mass="19076">MLYLVEVPNSVRFLESHLEEIFEKVDMINAVVGRPNGLLIQDSSGSVAHIKEHVNELDNSQKIHLEMINDMLEDFRATLDIVRNEIEDVNTRLSLLMRGMANQAPVGGAIPVSGVNILKLKPFCKARDAKALENFIFDLEKYFKAINTVTKEVKVTLATMHLSEDAKLW</sequence>
<organism evidence="2 4">
    <name type="scientific">Cucumis melo var. makuwa</name>
    <name type="common">Oriental melon</name>
    <dbReference type="NCBI Taxonomy" id="1194695"/>
    <lineage>
        <taxon>Eukaryota</taxon>
        <taxon>Viridiplantae</taxon>
        <taxon>Streptophyta</taxon>
        <taxon>Embryophyta</taxon>
        <taxon>Tracheophyta</taxon>
        <taxon>Spermatophyta</taxon>
        <taxon>Magnoliopsida</taxon>
        <taxon>eudicotyledons</taxon>
        <taxon>Gunneridae</taxon>
        <taxon>Pentapetalae</taxon>
        <taxon>rosids</taxon>
        <taxon>fabids</taxon>
        <taxon>Cucurbitales</taxon>
        <taxon>Cucurbitaceae</taxon>
        <taxon>Benincaseae</taxon>
        <taxon>Cucumis</taxon>
    </lineage>
</organism>
<dbReference type="GO" id="GO:0008233">
    <property type="term" value="F:peptidase activity"/>
    <property type="evidence" value="ECO:0007669"/>
    <property type="project" value="UniProtKB-KW"/>
</dbReference>
<evidence type="ECO:0000313" key="3">
    <source>
        <dbReference type="EMBL" id="TYK09841.1"/>
    </source>
</evidence>
<protein>
    <submittedName>
        <fullName evidence="2">Senescence-specific cysteine protease sag39</fullName>
    </submittedName>
</protein>